<gene>
    <name evidence="2" type="ORF">Helico4rc_0230</name>
</gene>
<dbReference type="EMBL" id="MN577567">
    <property type="protein sequence ID" value="QGT49904.1"/>
    <property type="molecule type" value="Genomic_DNA"/>
</dbReference>
<evidence type="ECO:0000313" key="2">
    <source>
        <dbReference type="EMBL" id="QGT49904.1"/>
    </source>
</evidence>
<accession>A0A650ELQ8</accession>
<dbReference type="Gene3D" id="3.90.320.10">
    <property type="match status" value="1"/>
</dbReference>
<evidence type="ECO:0000259" key="1">
    <source>
        <dbReference type="Pfam" id="PF12705"/>
    </source>
</evidence>
<sequence length="713" mass="83033">MPQSLRLPLMMSVLKEFESALENTKLVFEKSFLGFLESSQFVFGFFDEIAQSQVRIQDIPLADTYGDYDNHLALLQKIYEAYLQKLEQYKLYDRLILPPNAEICINEAFIKGFKSIDLYIEGMLTAYEQKILAQIAQITPIKVHFDFDEHCSPLSFVDLKALHCRPNHRYTLEFPSMEIIQEKPLPPLARIEAYHFSLAISQVALIFAKIEQWLQQGVQEEDIVVILPDEGFIKYLALFDKARNLNYAMGTELSESKPYKILCDYLENLQDSQDVSPLPQNLSEWIASLLESVSQEKYSKELESIYHLIFEWENFRVGFEGYTQVQMLELLLEELQAVRLDDVVGGKIRVIGVLESRGFRFKKAVIVDFNEDKIPKIQDSDIFLNSSIRKLLKMPTMRDKESLQKHYYYGIFRNADEVAIAYVENENMHQSMMLEELRDKTQVDLKNGDLLYALLPQGGQTHPYQEDRFFGILPSTLSPSGLKVLLECRRKYYLKYLQNLAPQASEDNAFMGNLVHQCLYDVYRHFIGKKGLDAQVLKTQAWQWLETMSCQSALHKVQIELLKLELERFFDIDAPVNNDTEILALEQECEVKIGDFCFRGRIDRIQKSGQILQVIDYKYKNHFSLEDKPKKMSDFALNIYARSISALFPQYAHLEIQMQYWDIKGGEIHNEVQGKDEELLKNLSALQGEIEFYPCENRSICRYCDFVEICNRD</sequence>
<reference evidence="2" key="1">
    <citation type="journal article" date="2020" name="J. ISSAAS">
        <title>Lactobacilli and other gastrointestinal microbiota of Peromyscus leucopus, reservoir host for agents of Lyme disease and other zoonoses in North America.</title>
        <authorList>
            <person name="Milovic A."/>
            <person name="Bassam K."/>
            <person name="Shao H."/>
            <person name="Chatzistamou I."/>
            <person name="Tufts D.M."/>
            <person name="Diuk-Wasser M."/>
            <person name="Barbour A.G."/>
        </authorList>
    </citation>
    <scope>NUCLEOTIDE SEQUENCE</scope>
    <source>
        <strain evidence="2">LL4</strain>
    </source>
</reference>
<feature type="domain" description="PD-(D/E)XK endonuclease-like" evidence="1">
    <location>
        <begin position="476"/>
        <end position="711"/>
    </location>
</feature>
<name>A0A650ELQ8_9HELI</name>
<dbReference type="InterPro" id="IPR038726">
    <property type="entry name" value="PDDEXK_AddAB-type"/>
</dbReference>
<dbReference type="Pfam" id="PF12705">
    <property type="entry name" value="PDDEXK_1"/>
    <property type="match status" value="1"/>
</dbReference>
<keyword evidence="2" id="KW-0378">Hydrolase</keyword>
<dbReference type="SUPFAM" id="SSF52540">
    <property type="entry name" value="P-loop containing nucleoside triphosphate hydrolases"/>
    <property type="match status" value="1"/>
</dbReference>
<proteinExistence type="predicted"/>
<keyword evidence="2" id="KW-0540">Nuclease</keyword>
<dbReference type="GO" id="GO:0004527">
    <property type="term" value="F:exonuclease activity"/>
    <property type="evidence" value="ECO:0007669"/>
    <property type="project" value="UniProtKB-KW"/>
</dbReference>
<organism evidence="2">
    <name type="scientific">uncultured Helicobacter sp</name>
    <dbReference type="NCBI Taxonomy" id="175537"/>
    <lineage>
        <taxon>Bacteria</taxon>
        <taxon>Pseudomonadati</taxon>
        <taxon>Campylobacterota</taxon>
        <taxon>Epsilonproteobacteria</taxon>
        <taxon>Campylobacterales</taxon>
        <taxon>Helicobacteraceae</taxon>
        <taxon>Helicobacter</taxon>
        <taxon>environmental samples</taxon>
    </lineage>
</organism>
<dbReference type="InterPro" id="IPR011604">
    <property type="entry name" value="PDDEXK-like_dom_sf"/>
</dbReference>
<keyword evidence="2" id="KW-0269">Exonuclease</keyword>
<protein>
    <submittedName>
        <fullName evidence="2">Exonuclease</fullName>
    </submittedName>
</protein>
<dbReference type="InterPro" id="IPR027417">
    <property type="entry name" value="P-loop_NTPase"/>
</dbReference>
<dbReference type="AlphaFoldDB" id="A0A650ELQ8"/>